<feature type="compositionally biased region" description="Low complexity" evidence="6">
    <location>
        <begin position="170"/>
        <end position="193"/>
    </location>
</feature>
<dbReference type="Pfam" id="PF00010">
    <property type="entry name" value="HLH"/>
    <property type="match status" value="1"/>
</dbReference>
<dbReference type="OMA" id="QTRMSHI"/>
<dbReference type="PANTHER" id="PTHR46684">
    <property type="entry name" value="TRANSCRIPTION FACTOR FAMA"/>
    <property type="match status" value="1"/>
</dbReference>
<dbReference type="SUPFAM" id="SSF47459">
    <property type="entry name" value="HLH, helix-loop-helix DNA-binding domain"/>
    <property type="match status" value="1"/>
</dbReference>
<dbReference type="GO" id="GO:0046983">
    <property type="term" value="F:protein dimerization activity"/>
    <property type="evidence" value="ECO:0007669"/>
    <property type="project" value="InterPro"/>
</dbReference>
<keyword evidence="3" id="KW-0238">DNA-binding</keyword>
<dbReference type="FunFam" id="4.10.280.10:FF:000061">
    <property type="entry name" value="Transcription factor SPEECHLESS"/>
    <property type="match status" value="1"/>
</dbReference>
<keyword evidence="5" id="KW-0539">Nucleus</keyword>
<dbReference type="PROSITE" id="PS50888">
    <property type="entry name" value="BHLH"/>
    <property type="match status" value="1"/>
</dbReference>
<dbReference type="CDD" id="cd11448">
    <property type="entry name" value="bHLH_AtFAMA_like"/>
    <property type="match status" value="1"/>
</dbReference>
<evidence type="ECO:0000256" key="4">
    <source>
        <dbReference type="ARBA" id="ARBA00023163"/>
    </source>
</evidence>
<evidence type="ECO:0000313" key="9">
    <source>
        <dbReference type="Proteomes" id="UP000238479"/>
    </source>
</evidence>
<feature type="region of interest" description="Disordered" evidence="6">
    <location>
        <begin position="170"/>
        <end position="233"/>
    </location>
</feature>
<comment type="caution">
    <text evidence="8">The sequence shown here is derived from an EMBL/GenBank/DDBJ whole genome shotgun (WGS) entry which is preliminary data.</text>
</comment>
<keyword evidence="4" id="KW-0804">Transcription</keyword>
<dbReference type="GO" id="GO:0010052">
    <property type="term" value="P:guard cell differentiation"/>
    <property type="evidence" value="ECO:0007669"/>
    <property type="project" value="InterPro"/>
</dbReference>
<evidence type="ECO:0000256" key="1">
    <source>
        <dbReference type="ARBA" id="ARBA00004123"/>
    </source>
</evidence>
<sequence>MDDHLLSEFFEEHDHCYGGGDASSLAPGDDLFSILDSLDAGSLMDSFPPPTPCDELVFSSSKEGGIEVSPELETSPKSCKRVKLSKEASPGGTGSNSDDGQQRMSHITVERNRRKQMNEHLTVLRSLMPCFYVKRGDQASIIGGVVDYINELQQVLQSLEAKKQRKAYSEVLSPRLPVSSSPRLPSSPLVLSPRKPPISPLASPRISCSSLPISPRTPQPTSPYKPPRTTSLQQLQQPVYLSSPTITAASSSLEPSPSNSSTTNFSSVNHVIDNLNELFANSKSAIAHVEVKFSGANVLLNTVSPRIPGQALKIISALEDLSLEILHVEIKTEDEKMLNSFTIKIGIECQLSAEELAHQIQQTFR</sequence>
<proteinExistence type="predicted"/>
<dbReference type="SMART" id="SM00353">
    <property type="entry name" value="HLH"/>
    <property type="match status" value="1"/>
</dbReference>
<accession>A0A2P6SNT0</accession>
<evidence type="ECO:0000259" key="7">
    <source>
        <dbReference type="PROSITE" id="PS50888"/>
    </source>
</evidence>
<keyword evidence="2" id="KW-0805">Transcription regulation</keyword>
<dbReference type="EMBL" id="PDCK01000039">
    <property type="protein sequence ID" value="PRQ60340.1"/>
    <property type="molecule type" value="Genomic_DNA"/>
</dbReference>
<evidence type="ECO:0000256" key="5">
    <source>
        <dbReference type="ARBA" id="ARBA00023242"/>
    </source>
</evidence>
<feature type="domain" description="BHLH" evidence="7">
    <location>
        <begin position="101"/>
        <end position="152"/>
    </location>
</feature>
<organism evidence="8 9">
    <name type="scientific">Rosa chinensis</name>
    <name type="common">China rose</name>
    <dbReference type="NCBI Taxonomy" id="74649"/>
    <lineage>
        <taxon>Eukaryota</taxon>
        <taxon>Viridiplantae</taxon>
        <taxon>Streptophyta</taxon>
        <taxon>Embryophyta</taxon>
        <taxon>Tracheophyta</taxon>
        <taxon>Spermatophyta</taxon>
        <taxon>Magnoliopsida</taxon>
        <taxon>eudicotyledons</taxon>
        <taxon>Gunneridae</taxon>
        <taxon>Pentapetalae</taxon>
        <taxon>rosids</taxon>
        <taxon>fabids</taxon>
        <taxon>Rosales</taxon>
        <taxon>Rosaceae</taxon>
        <taxon>Rosoideae</taxon>
        <taxon>Rosoideae incertae sedis</taxon>
        <taxon>Rosa</taxon>
    </lineage>
</organism>
<feature type="compositionally biased region" description="Pro residues" evidence="6">
    <location>
        <begin position="215"/>
        <end position="226"/>
    </location>
</feature>
<dbReference type="InterPro" id="IPR011598">
    <property type="entry name" value="bHLH_dom"/>
</dbReference>
<dbReference type="InterPro" id="IPR036638">
    <property type="entry name" value="HLH_DNA-bd_sf"/>
</dbReference>
<dbReference type="Gene3D" id="4.10.280.10">
    <property type="entry name" value="Helix-loop-helix DNA-binding domain"/>
    <property type="match status" value="1"/>
</dbReference>
<dbReference type="InterPro" id="IPR044283">
    <property type="entry name" value="FAMA/SPEECHLESS/MUTE-like"/>
</dbReference>
<dbReference type="GO" id="GO:0003677">
    <property type="term" value="F:DNA binding"/>
    <property type="evidence" value="ECO:0007669"/>
    <property type="project" value="UniProtKB-KW"/>
</dbReference>
<dbReference type="Proteomes" id="UP000238479">
    <property type="component" value="Chromosome 1"/>
</dbReference>
<dbReference type="STRING" id="74649.A0A2P6SNT0"/>
<dbReference type="SMR" id="A0A2P6SNT0"/>
<feature type="compositionally biased region" description="Polar residues" evidence="6">
    <location>
        <begin position="95"/>
        <end position="104"/>
    </location>
</feature>
<gene>
    <name evidence="8" type="ORF">RchiOBHm_Chr1g0380101</name>
</gene>
<dbReference type="GO" id="GO:0045893">
    <property type="term" value="P:positive regulation of DNA-templated transcription"/>
    <property type="evidence" value="ECO:0007669"/>
    <property type="project" value="TreeGrafter"/>
</dbReference>
<evidence type="ECO:0000256" key="3">
    <source>
        <dbReference type="ARBA" id="ARBA00023125"/>
    </source>
</evidence>
<reference evidence="8 9" key="1">
    <citation type="journal article" date="2018" name="Nat. Genet.">
        <title>The Rosa genome provides new insights in the design of modern roses.</title>
        <authorList>
            <person name="Bendahmane M."/>
        </authorList>
    </citation>
    <scope>NUCLEOTIDE SEQUENCE [LARGE SCALE GENOMIC DNA]</scope>
    <source>
        <strain evidence="9">cv. Old Blush</strain>
    </source>
</reference>
<evidence type="ECO:0000256" key="2">
    <source>
        <dbReference type="ARBA" id="ARBA00023015"/>
    </source>
</evidence>
<dbReference type="OrthoDB" id="675169at2759"/>
<name>A0A2P6SNT0_ROSCH</name>
<protein>
    <submittedName>
        <fullName evidence="8">Putative transcription factor bHLH family</fullName>
    </submittedName>
</protein>
<evidence type="ECO:0000256" key="6">
    <source>
        <dbReference type="SAM" id="MobiDB-lite"/>
    </source>
</evidence>
<dbReference type="AlphaFoldDB" id="A0A2P6SNT0"/>
<dbReference type="PANTHER" id="PTHR46684:SF4">
    <property type="entry name" value="TRANSCRIPTION FACTOR SPEECHLESS"/>
    <property type="match status" value="1"/>
</dbReference>
<dbReference type="GO" id="GO:0003700">
    <property type="term" value="F:DNA-binding transcription factor activity"/>
    <property type="evidence" value="ECO:0007669"/>
    <property type="project" value="InterPro"/>
</dbReference>
<feature type="region of interest" description="Disordered" evidence="6">
    <location>
        <begin position="65"/>
        <end position="104"/>
    </location>
</feature>
<evidence type="ECO:0000313" key="8">
    <source>
        <dbReference type="EMBL" id="PRQ60340.1"/>
    </source>
</evidence>
<dbReference type="Gramene" id="PRQ60340">
    <property type="protein sequence ID" value="PRQ60340"/>
    <property type="gene ID" value="RchiOBHm_Chr1g0380101"/>
</dbReference>
<keyword evidence="9" id="KW-1185">Reference proteome</keyword>
<dbReference type="GO" id="GO:0005634">
    <property type="term" value="C:nucleus"/>
    <property type="evidence" value="ECO:0007669"/>
    <property type="project" value="UniProtKB-SubCell"/>
</dbReference>
<comment type="subcellular location">
    <subcellularLocation>
        <location evidence="1">Nucleus</location>
    </subcellularLocation>
</comment>